<evidence type="ECO:0000313" key="1">
    <source>
        <dbReference type="EMBL" id="SFV69281.1"/>
    </source>
</evidence>
<dbReference type="EMBL" id="FPHF01000113">
    <property type="protein sequence ID" value="SFV69281.1"/>
    <property type="molecule type" value="Genomic_DNA"/>
</dbReference>
<dbReference type="Gene3D" id="3.40.50.300">
    <property type="entry name" value="P-loop containing nucleotide triphosphate hydrolases"/>
    <property type="match status" value="1"/>
</dbReference>
<gene>
    <name evidence="1" type="ORF">MNB_SM-4-818</name>
</gene>
<organism evidence="1">
    <name type="scientific">hydrothermal vent metagenome</name>
    <dbReference type="NCBI Taxonomy" id="652676"/>
    <lineage>
        <taxon>unclassified sequences</taxon>
        <taxon>metagenomes</taxon>
        <taxon>ecological metagenomes</taxon>
    </lineage>
</organism>
<accession>A0A1W1CUE6</accession>
<protein>
    <submittedName>
        <fullName evidence="1">Uncharacterized protein</fullName>
    </submittedName>
</protein>
<dbReference type="AlphaFoldDB" id="A0A1W1CUE6"/>
<name>A0A1W1CUE6_9ZZZZ</name>
<proteinExistence type="predicted"/>
<sequence>MNISSLTSFFKKKSTQLTTLDTILIKRLKNLSKESNLIVLKDVKIYHHASVYKIGLIVLDSLRGLYLFESKEWTYGELKKADIQKAKKQENSNDTLAYENTQNIIKQKFNALTNNDCVVIFNYLLMENLNADEYEHLNDSFKSLLPEEKIIFSDSNEADILKKLHNSCQESNDLPPIDDILGPLFIQYSILGHKGDTHLCSDEQRAFIDKPLKPITHLTGLHGSGKSNLLLLKSIVEILDKKSKKIIILKATVLACDILKKKILTITEHAIIDINLSSIEIITPLELLNRHLLKVAKESVSHIKVHPILMKKTYHAADTLMCDDSDQLPFEFIEYLNHIQKKSTLVLVSTLNCSANLSKNFRILNRKVNFHKTNPHAKVLHLISTLLAKKVKNILIVSNSLSREKLKDDLHSFIEEEPGFINSSTALINQNFNNLLFCNYSDINELNTNHIILMDLCFTSENEIEYAFNLAHTSVDVVYEEECKEINELRNRYEQGQKE</sequence>
<reference evidence="1" key="1">
    <citation type="submission" date="2016-10" db="EMBL/GenBank/DDBJ databases">
        <authorList>
            <person name="de Groot N.N."/>
        </authorList>
    </citation>
    <scope>NUCLEOTIDE SEQUENCE</scope>
</reference>
<dbReference type="InterPro" id="IPR027417">
    <property type="entry name" value="P-loop_NTPase"/>
</dbReference>